<keyword evidence="1" id="KW-0808">Transferase</keyword>
<organism evidence="1 2">
    <name type="scientific">Mytilus edulis</name>
    <name type="common">Blue mussel</name>
    <dbReference type="NCBI Taxonomy" id="6550"/>
    <lineage>
        <taxon>Eukaryota</taxon>
        <taxon>Metazoa</taxon>
        <taxon>Spiralia</taxon>
        <taxon>Lophotrochozoa</taxon>
        <taxon>Mollusca</taxon>
        <taxon>Bivalvia</taxon>
        <taxon>Autobranchia</taxon>
        <taxon>Pteriomorphia</taxon>
        <taxon>Mytilida</taxon>
        <taxon>Mytiloidea</taxon>
        <taxon>Mytilidae</taxon>
        <taxon>Mytilinae</taxon>
        <taxon>Mytilus</taxon>
    </lineage>
</organism>
<dbReference type="Gene3D" id="2.60.40.10">
    <property type="entry name" value="Immunoglobulins"/>
    <property type="match status" value="1"/>
</dbReference>
<dbReference type="Proteomes" id="UP000683360">
    <property type="component" value="Unassembled WGS sequence"/>
</dbReference>
<keyword evidence="2" id="KW-1185">Reference proteome</keyword>
<dbReference type="EMBL" id="CAJPWZ010001395">
    <property type="protein sequence ID" value="CAG2213938.1"/>
    <property type="molecule type" value="Genomic_DNA"/>
</dbReference>
<evidence type="ECO:0000313" key="1">
    <source>
        <dbReference type="EMBL" id="CAG2213938.1"/>
    </source>
</evidence>
<dbReference type="EC" id="2.7.11.1" evidence="1"/>
<dbReference type="InterPro" id="IPR036179">
    <property type="entry name" value="Ig-like_dom_sf"/>
</dbReference>
<accession>A0A8S3S4J2</accession>
<dbReference type="InterPro" id="IPR013783">
    <property type="entry name" value="Ig-like_fold"/>
</dbReference>
<proteinExistence type="predicted"/>
<gene>
    <name evidence="1" type="ORF">MEDL_27835</name>
</gene>
<protein>
    <submittedName>
        <fullName evidence="1">OBSCN</fullName>
        <ecNumber evidence="1">2.7.11.1</ecNumber>
    </submittedName>
</protein>
<dbReference type="CDD" id="cd01670">
    <property type="entry name" value="Death"/>
    <property type="match status" value="1"/>
</dbReference>
<dbReference type="GO" id="GO:0004674">
    <property type="term" value="F:protein serine/threonine kinase activity"/>
    <property type="evidence" value="ECO:0007669"/>
    <property type="project" value="UniProtKB-EC"/>
</dbReference>
<sequence length="185" mass="21296">MISKKAQSWRKGEAVLTQGCEINNRTRGHERLGITNDQRFYNLKICNITEYDFGIYLCETQQGNSVTTEGTKINSFRNKLQEEQFEAQNIADVRLQEIPHDDVLEGLPENLGNCAVQLGIELGITVSSIKETMVRYHKDMYKQMSDILRKWKSSIQVKPTIYRLMLALERVDTGGLDYLKEIYLG</sequence>
<dbReference type="Gene3D" id="1.10.533.10">
    <property type="entry name" value="Death Domain, Fas"/>
    <property type="match status" value="1"/>
</dbReference>
<dbReference type="AlphaFoldDB" id="A0A8S3S4J2"/>
<dbReference type="InterPro" id="IPR011029">
    <property type="entry name" value="DEATH-like_dom_sf"/>
</dbReference>
<evidence type="ECO:0000313" key="2">
    <source>
        <dbReference type="Proteomes" id="UP000683360"/>
    </source>
</evidence>
<comment type="caution">
    <text evidence="1">The sequence shown here is derived from an EMBL/GenBank/DDBJ whole genome shotgun (WGS) entry which is preliminary data.</text>
</comment>
<reference evidence="1" key="1">
    <citation type="submission" date="2021-03" db="EMBL/GenBank/DDBJ databases">
        <authorList>
            <person name="Bekaert M."/>
        </authorList>
    </citation>
    <scope>NUCLEOTIDE SEQUENCE</scope>
</reference>
<dbReference type="SUPFAM" id="SSF47986">
    <property type="entry name" value="DEATH domain"/>
    <property type="match status" value="1"/>
</dbReference>
<dbReference type="SUPFAM" id="SSF48726">
    <property type="entry name" value="Immunoglobulin"/>
    <property type="match status" value="1"/>
</dbReference>
<name>A0A8S3S4J2_MYTED</name>